<keyword evidence="3" id="KW-1185">Reference proteome</keyword>
<proteinExistence type="predicted"/>
<keyword evidence="1" id="KW-0472">Membrane</keyword>
<evidence type="ECO:0000256" key="1">
    <source>
        <dbReference type="SAM" id="Phobius"/>
    </source>
</evidence>
<evidence type="ECO:0000313" key="3">
    <source>
        <dbReference type="Proteomes" id="UP000326268"/>
    </source>
</evidence>
<feature type="non-terminal residue" evidence="2">
    <location>
        <position position="70"/>
    </location>
</feature>
<dbReference type="RefSeq" id="XP_031930530.1">
    <property type="nucleotide sequence ID" value="XM_032065974.1"/>
</dbReference>
<keyword evidence="1" id="KW-1133">Transmembrane helix</keyword>
<dbReference type="GeneID" id="43650420"/>
<sequence length="70" mass="8119">MFQNAFPLNASVPLKEKASRRLPKLDLFCPSYLSLRLFLFFSFLFFSTFFASLSLSLFLSSIVLFSMMVF</sequence>
<name>A0A5N7AEE4_9EURO</name>
<organism evidence="2 3">
    <name type="scientific">Aspergillus caelatus</name>
    <dbReference type="NCBI Taxonomy" id="61420"/>
    <lineage>
        <taxon>Eukaryota</taxon>
        <taxon>Fungi</taxon>
        <taxon>Dikarya</taxon>
        <taxon>Ascomycota</taxon>
        <taxon>Pezizomycotina</taxon>
        <taxon>Eurotiomycetes</taxon>
        <taxon>Eurotiomycetidae</taxon>
        <taxon>Eurotiales</taxon>
        <taxon>Aspergillaceae</taxon>
        <taxon>Aspergillus</taxon>
        <taxon>Aspergillus subgen. Circumdati</taxon>
    </lineage>
</organism>
<feature type="transmembrane region" description="Helical" evidence="1">
    <location>
        <begin position="37"/>
        <end position="65"/>
    </location>
</feature>
<evidence type="ECO:0008006" key="4">
    <source>
        <dbReference type="Google" id="ProtNLM"/>
    </source>
</evidence>
<evidence type="ECO:0000313" key="2">
    <source>
        <dbReference type="EMBL" id="KAE8367449.1"/>
    </source>
</evidence>
<reference evidence="2 3" key="1">
    <citation type="submission" date="2019-04" db="EMBL/GenBank/DDBJ databases">
        <title>Friends and foes A comparative genomics studyof 23 Aspergillus species from section Flavi.</title>
        <authorList>
            <consortium name="DOE Joint Genome Institute"/>
            <person name="Kjaerbolling I."/>
            <person name="Vesth T."/>
            <person name="Frisvad J.C."/>
            <person name="Nybo J.L."/>
            <person name="Theobald S."/>
            <person name="Kildgaard S."/>
            <person name="Isbrandt T."/>
            <person name="Kuo A."/>
            <person name="Sato A."/>
            <person name="Lyhne E.K."/>
            <person name="Kogle M.E."/>
            <person name="Wiebenga A."/>
            <person name="Kun R.S."/>
            <person name="Lubbers R.J."/>
            <person name="Makela M.R."/>
            <person name="Barry K."/>
            <person name="Chovatia M."/>
            <person name="Clum A."/>
            <person name="Daum C."/>
            <person name="Haridas S."/>
            <person name="He G."/>
            <person name="LaButti K."/>
            <person name="Lipzen A."/>
            <person name="Mondo S."/>
            <person name="Riley R."/>
            <person name="Salamov A."/>
            <person name="Simmons B.A."/>
            <person name="Magnuson J.K."/>
            <person name="Henrissat B."/>
            <person name="Mortensen U.H."/>
            <person name="Larsen T.O."/>
            <person name="Devries R.P."/>
            <person name="Grigoriev I.V."/>
            <person name="Machida M."/>
            <person name="Baker S.E."/>
            <person name="Andersen M.R."/>
        </authorList>
    </citation>
    <scope>NUCLEOTIDE SEQUENCE [LARGE SCALE GENOMIC DNA]</scope>
    <source>
        <strain evidence="2 3">CBS 763.97</strain>
    </source>
</reference>
<protein>
    <recommendedName>
        <fullName evidence="4">Transmembrane protein</fullName>
    </recommendedName>
</protein>
<dbReference type="Proteomes" id="UP000326268">
    <property type="component" value="Unassembled WGS sequence"/>
</dbReference>
<gene>
    <name evidence="2" type="ORF">BDV27DRAFT_123942</name>
</gene>
<dbReference type="EMBL" id="ML737598">
    <property type="protein sequence ID" value="KAE8367449.1"/>
    <property type="molecule type" value="Genomic_DNA"/>
</dbReference>
<dbReference type="AlphaFoldDB" id="A0A5N7AEE4"/>
<accession>A0A5N7AEE4</accession>
<keyword evidence="1" id="KW-0812">Transmembrane</keyword>